<keyword evidence="6" id="KW-1185">Reference proteome</keyword>
<dbReference type="PANTHER" id="PTHR46796:SF14">
    <property type="entry name" value="TRANSCRIPTIONAL REGULATORY PROTEIN"/>
    <property type="match status" value="1"/>
</dbReference>
<dbReference type="HOGENOM" id="CLU_000445_81_5_5"/>
<evidence type="ECO:0000313" key="6">
    <source>
        <dbReference type="Proteomes" id="UP000004728"/>
    </source>
</evidence>
<dbReference type="InterPro" id="IPR050204">
    <property type="entry name" value="AraC_XylS_family_regulators"/>
</dbReference>
<dbReference type="SUPFAM" id="SSF46689">
    <property type="entry name" value="Homeodomain-like"/>
    <property type="match status" value="2"/>
</dbReference>
<keyword evidence="3" id="KW-0804">Transcription</keyword>
<dbReference type="SMART" id="SM00342">
    <property type="entry name" value="HTH_ARAC"/>
    <property type="match status" value="1"/>
</dbReference>
<feature type="domain" description="HTH araC/xylS-type" evidence="4">
    <location>
        <begin position="65"/>
        <end position="163"/>
    </location>
</feature>
<dbReference type="PROSITE" id="PS01124">
    <property type="entry name" value="HTH_ARAC_FAMILY_2"/>
    <property type="match status" value="1"/>
</dbReference>
<dbReference type="STRING" id="983920.Y88_3188"/>
<comment type="caution">
    <text evidence="5">The sequence shown here is derived from an EMBL/GenBank/DDBJ whole genome shotgun (WGS) entry which is preliminary data.</text>
</comment>
<evidence type="ECO:0000256" key="3">
    <source>
        <dbReference type="ARBA" id="ARBA00023163"/>
    </source>
</evidence>
<dbReference type="EMBL" id="AEWJ01000052">
    <property type="protein sequence ID" value="EGD57861.1"/>
    <property type="molecule type" value="Genomic_DNA"/>
</dbReference>
<name>F1ZC02_9SPHN</name>
<dbReference type="RefSeq" id="WP_008070750.1">
    <property type="nucleotide sequence ID" value="NZ_AQWK01000007.1"/>
</dbReference>
<dbReference type="PANTHER" id="PTHR46796">
    <property type="entry name" value="HTH-TYPE TRANSCRIPTIONAL ACTIVATOR RHAS-RELATED"/>
    <property type="match status" value="1"/>
</dbReference>
<evidence type="ECO:0000256" key="2">
    <source>
        <dbReference type="ARBA" id="ARBA00023125"/>
    </source>
</evidence>
<dbReference type="Gene3D" id="1.10.10.60">
    <property type="entry name" value="Homeodomain-like"/>
    <property type="match status" value="2"/>
</dbReference>
<dbReference type="GO" id="GO:0003700">
    <property type="term" value="F:DNA-binding transcription factor activity"/>
    <property type="evidence" value="ECO:0007669"/>
    <property type="project" value="InterPro"/>
</dbReference>
<evidence type="ECO:0000256" key="1">
    <source>
        <dbReference type="ARBA" id="ARBA00023015"/>
    </source>
</evidence>
<protein>
    <submittedName>
        <fullName evidence="5">Putative transcriptional regulator</fullName>
    </submittedName>
</protein>
<sequence length="167" mass="18668">MSDVQDLCSSPAIPAMTVPQARILHRMRETPRDPGRDTPWLALAHPPDAPVTAALKGGLAPWQVRKVRRHIVDHLDQGLPIARLAALLGVSPGHFCRAFKASFGQSPHSYITRLRIRQAQYLMLNSPDPLGAIAPACGFTDQPHLTRMFRKMTGHTPRRWRRLHTTP</sequence>
<dbReference type="eggNOG" id="COG4977">
    <property type="taxonomic scope" value="Bacteria"/>
</dbReference>
<reference evidence="5 6" key="1">
    <citation type="journal article" date="2012" name="J. Bacteriol.">
        <title>Draft Genome Sequence of Novosphingobium nitrogenifigens Y88T.</title>
        <authorList>
            <person name="Strabala T.J."/>
            <person name="Macdonald L."/>
            <person name="Liu V."/>
            <person name="Smit A.M."/>
        </authorList>
    </citation>
    <scope>NUCLEOTIDE SEQUENCE [LARGE SCALE GENOMIC DNA]</scope>
    <source>
        <strain evidence="5 6">DSM 19370</strain>
    </source>
</reference>
<evidence type="ECO:0000259" key="4">
    <source>
        <dbReference type="PROSITE" id="PS01124"/>
    </source>
</evidence>
<dbReference type="OrthoDB" id="110167at2"/>
<dbReference type="InterPro" id="IPR009057">
    <property type="entry name" value="Homeodomain-like_sf"/>
</dbReference>
<dbReference type="GO" id="GO:0043565">
    <property type="term" value="F:sequence-specific DNA binding"/>
    <property type="evidence" value="ECO:0007669"/>
    <property type="project" value="InterPro"/>
</dbReference>
<organism evidence="5 6">
    <name type="scientific">Novosphingobium nitrogenifigens DSM 19370</name>
    <dbReference type="NCBI Taxonomy" id="983920"/>
    <lineage>
        <taxon>Bacteria</taxon>
        <taxon>Pseudomonadati</taxon>
        <taxon>Pseudomonadota</taxon>
        <taxon>Alphaproteobacteria</taxon>
        <taxon>Sphingomonadales</taxon>
        <taxon>Sphingomonadaceae</taxon>
        <taxon>Novosphingobium</taxon>
    </lineage>
</organism>
<keyword evidence="2" id="KW-0238">DNA-binding</keyword>
<keyword evidence="1" id="KW-0805">Transcription regulation</keyword>
<gene>
    <name evidence="5" type="ORF">Y88_3188</name>
</gene>
<dbReference type="AlphaFoldDB" id="F1ZC02"/>
<dbReference type="Proteomes" id="UP000004728">
    <property type="component" value="Unassembled WGS sequence"/>
</dbReference>
<accession>F1ZC02</accession>
<dbReference type="InParanoid" id="F1ZC02"/>
<evidence type="ECO:0000313" key="5">
    <source>
        <dbReference type="EMBL" id="EGD57861.1"/>
    </source>
</evidence>
<proteinExistence type="predicted"/>
<dbReference type="InterPro" id="IPR018060">
    <property type="entry name" value="HTH_AraC"/>
</dbReference>
<dbReference type="Pfam" id="PF12833">
    <property type="entry name" value="HTH_18"/>
    <property type="match status" value="1"/>
</dbReference>